<dbReference type="AlphaFoldDB" id="A0AAD4SN76"/>
<dbReference type="CDD" id="cd00158">
    <property type="entry name" value="RHOD"/>
    <property type="match status" value="1"/>
</dbReference>
<dbReference type="PANTHER" id="PTHR45431">
    <property type="entry name" value="RHODANESE-LIKE DOMAIN-CONTAINING PROTEIN 15, CHLOROPLASTIC"/>
    <property type="match status" value="1"/>
</dbReference>
<gene>
    <name evidence="2" type="ORF">MKW98_010880</name>
</gene>
<dbReference type="SUPFAM" id="SSF52821">
    <property type="entry name" value="Rhodanese/Cell cycle control phosphatase"/>
    <property type="match status" value="1"/>
</dbReference>
<dbReference type="PROSITE" id="PS50206">
    <property type="entry name" value="RHODANESE_3"/>
    <property type="match status" value="1"/>
</dbReference>
<dbReference type="PANTHER" id="PTHR45431:SF3">
    <property type="entry name" value="RHODANESE-LIKE DOMAIN-CONTAINING PROTEIN 15, CHLOROPLASTIC"/>
    <property type="match status" value="1"/>
</dbReference>
<evidence type="ECO:0000259" key="1">
    <source>
        <dbReference type="PROSITE" id="PS50206"/>
    </source>
</evidence>
<dbReference type="Gene3D" id="3.40.250.10">
    <property type="entry name" value="Rhodanese-like domain"/>
    <property type="match status" value="1"/>
</dbReference>
<organism evidence="2 3">
    <name type="scientific">Papaver atlanticum</name>
    <dbReference type="NCBI Taxonomy" id="357466"/>
    <lineage>
        <taxon>Eukaryota</taxon>
        <taxon>Viridiplantae</taxon>
        <taxon>Streptophyta</taxon>
        <taxon>Embryophyta</taxon>
        <taxon>Tracheophyta</taxon>
        <taxon>Spermatophyta</taxon>
        <taxon>Magnoliopsida</taxon>
        <taxon>Ranunculales</taxon>
        <taxon>Papaveraceae</taxon>
        <taxon>Papaveroideae</taxon>
        <taxon>Papaver</taxon>
    </lineage>
</organism>
<dbReference type="InterPro" id="IPR052367">
    <property type="entry name" value="Thiosulfate_ST/Rhodanese-like"/>
</dbReference>
<accession>A0AAD4SN76</accession>
<dbReference type="SMART" id="SM00450">
    <property type="entry name" value="RHOD"/>
    <property type="match status" value="1"/>
</dbReference>
<reference evidence="2" key="1">
    <citation type="submission" date="2022-04" db="EMBL/GenBank/DDBJ databases">
        <title>A functionally conserved STORR gene fusion in Papaver species that diverged 16.8 million years ago.</title>
        <authorList>
            <person name="Catania T."/>
        </authorList>
    </citation>
    <scope>NUCLEOTIDE SEQUENCE</scope>
    <source>
        <strain evidence="2">S-188037</strain>
    </source>
</reference>
<proteinExistence type="predicted"/>
<evidence type="ECO:0000313" key="2">
    <source>
        <dbReference type="EMBL" id="KAI3914068.1"/>
    </source>
</evidence>
<feature type="domain" description="Rhodanese" evidence="1">
    <location>
        <begin position="83"/>
        <end position="182"/>
    </location>
</feature>
<comment type="caution">
    <text evidence="2">The sequence shown here is derived from an EMBL/GenBank/DDBJ whole genome shotgun (WGS) entry which is preliminary data.</text>
</comment>
<dbReference type="InterPro" id="IPR001763">
    <property type="entry name" value="Rhodanese-like_dom"/>
</dbReference>
<dbReference type="Pfam" id="PF00581">
    <property type="entry name" value="Rhodanese"/>
    <property type="match status" value="1"/>
</dbReference>
<protein>
    <recommendedName>
        <fullName evidence="1">Rhodanese domain-containing protein</fullName>
    </recommendedName>
</protein>
<name>A0AAD4SN76_9MAGN</name>
<dbReference type="Proteomes" id="UP001202328">
    <property type="component" value="Unassembled WGS sequence"/>
</dbReference>
<dbReference type="EMBL" id="JAJJMB010009426">
    <property type="protein sequence ID" value="KAI3914068.1"/>
    <property type="molecule type" value="Genomic_DNA"/>
</dbReference>
<keyword evidence="3" id="KW-1185">Reference proteome</keyword>
<sequence>MATRSLIKSALPLLVVVRPQNLTRLGHLTSIVTNAQAQQQPKPAFAGTRNHGLLSDFRIMSMSTAASTKVLKSVHVSEAHALVQAGHHYLDVRSSEEFTAGHPPGAVNVPYLFEYGDDSTKNPNFVEEVSKLFKEDAEIVVGCLKGIRSLKAAADLSNAGFKNLTDVAGGYQEWTKNGLPIE</sequence>
<dbReference type="InterPro" id="IPR036873">
    <property type="entry name" value="Rhodanese-like_dom_sf"/>
</dbReference>
<evidence type="ECO:0000313" key="3">
    <source>
        <dbReference type="Proteomes" id="UP001202328"/>
    </source>
</evidence>